<evidence type="ECO:0000256" key="2">
    <source>
        <dbReference type="ARBA" id="ARBA00023125"/>
    </source>
</evidence>
<dbReference type="InterPro" id="IPR036388">
    <property type="entry name" value="WH-like_DNA-bd_sf"/>
</dbReference>
<dbReference type="SMART" id="SM00448">
    <property type="entry name" value="REC"/>
    <property type="match status" value="1"/>
</dbReference>
<dbReference type="RefSeq" id="WP_341424717.1">
    <property type="nucleotide sequence ID" value="NZ_JBBUTG010000003.1"/>
</dbReference>
<dbReference type="Gene3D" id="3.40.50.2300">
    <property type="match status" value="1"/>
</dbReference>
<keyword evidence="9" id="KW-1185">Reference proteome</keyword>
<evidence type="ECO:0000313" key="9">
    <source>
        <dbReference type="Proteomes" id="UP001371218"/>
    </source>
</evidence>
<feature type="domain" description="OmpR/PhoB-type" evidence="7">
    <location>
        <begin position="124"/>
        <end position="220"/>
    </location>
</feature>
<evidence type="ECO:0000313" key="8">
    <source>
        <dbReference type="EMBL" id="MEK8030349.1"/>
    </source>
</evidence>
<organism evidence="8 9">
    <name type="scientific">Ideonella lacteola</name>
    <dbReference type="NCBI Taxonomy" id="2984193"/>
    <lineage>
        <taxon>Bacteria</taxon>
        <taxon>Pseudomonadati</taxon>
        <taxon>Pseudomonadota</taxon>
        <taxon>Betaproteobacteria</taxon>
        <taxon>Burkholderiales</taxon>
        <taxon>Sphaerotilaceae</taxon>
        <taxon>Ideonella</taxon>
    </lineage>
</organism>
<dbReference type="Pfam" id="PF00486">
    <property type="entry name" value="Trans_reg_C"/>
    <property type="match status" value="1"/>
</dbReference>
<dbReference type="PANTHER" id="PTHR48111:SF67">
    <property type="entry name" value="TRANSCRIPTIONAL REGULATORY PROTEIN TCTD"/>
    <property type="match status" value="1"/>
</dbReference>
<keyword evidence="3" id="KW-0804">Transcription</keyword>
<dbReference type="SMART" id="SM00862">
    <property type="entry name" value="Trans_reg_C"/>
    <property type="match status" value="1"/>
</dbReference>
<sequence>MRLLVVEDDGLVAAGLKQGLTRAGYTVDVAGSAEAAEASVKNESFDLAVVDIGLPGSDGLTLIRRWRSEGRALPVLVLSARSSMEDTISGLDVGADDYLGKPFRLPELAARIRALIRRAHAVAETVLRHGALQLDTATHSATLAGAPLELTPREWAILEILMLASPNVVSKDRLVQGLAGWDKDITPNAVEVHVSRLRAKLGIGGIEIRTVRGIGYRLDAPVEPAGRGAAA</sequence>
<dbReference type="PROSITE" id="PS51755">
    <property type="entry name" value="OMPR_PHOB"/>
    <property type="match status" value="1"/>
</dbReference>
<proteinExistence type="predicted"/>
<evidence type="ECO:0000259" key="6">
    <source>
        <dbReference type="PROSITE" id="PS50110"/>
    </source>
</evidence>
<keyword evidence="1" id="KW-0805">Transcription regulation</keyword>
<feature type="modified residue" description="4-aspartylphosphate" evidence="4">
    <location>
        <position position="51"/>
    </location>
</feature>
<dbReference type="Proteomes" id="UP001371218">
    <property type="component" value="Unassembled WGS sequence"/>
</dbReference>
<feature type="DNA-binding region" description="OmpR/PhoB-type" evidence="5">
    <location>
        <begin position="124"/>
        <end position="220"/>
    </location>
</feature>
<keyword evidence="4" id="KW-0597">Phosphoprotein</keyword>
<evidence type="ECO:0000256" key="5">
    <source>
        <dbReference type="PROSITE-ProRule" id="PRU01091"/>
    </source>
</evidence>
<feature type="domain" description="Response regulatory" evidence="6">
    <location>
        <begin position="2"/>
        <end position="116"/>
    </location>
</feature>
<dbReference type="PROSITE" id="PS50110">
    <property type="entry name" value="RESPONSE_REGULATORY"/>
    <property type="match status" value="1"/>
</dbReference>
<protein>
    <submittedName>
        <fullName evidence="8">Response regulator</fullName>
    </submittedName>
</protein>
<reference evidence="8 9" key="1">
    <citation type="submission" date="2024-04" db="EMBL/GenBank/DDBJ databases">
        <title>Novel species of the genus Ideonella isolated from streams.</title>
        <authorList>
            <person name="Lu H."/>
        </authorList>
    </citation>
    <scope>NUCLEOTIDE SEQUENCE [LARGE SCALE GENOMIC DNA]</scope>
    <source>
        <strain evidence="8 9">DXS29W</strain>
    </source>
</reference>
<dbReference type="Gene3D" id="1.10.10.10">
    <property type="entry name" value="Winged helix-like DNA-binding domain superfamily/Winged helix DNA-binding domain"/>
    <property type="match status" value="1"/>
</dbReference>
<dbReference type="InterPro" id="IPR001867">
    <property type="entry name" value="OmpR/PhoB-type_DNA-bd"/>
</dbReference>
<dbReference type="Gene3D" id="6.10.250.690">
    <property type="match status" value="1"/>
</dbReference>
<name>A0ABU9BKQ9_9BURK</name>
<evidence type="ECO:0000256" key="1">
    <source>
        <dbReference type="ARBA" id="ARBA00023015"/>
    </source>
</evidence>
<evidence type="ECO:0000256" key="3">
    <source>
        <dbReference type="ARBA" id="ARBA00023163"/>
    </source>
</evidence>
<dbReference type="InterPro" id="IPR001789">
    <property type="entry name" value="Sig_transdc_resp-reg_receiver"/>
</dbReference>
<dbReference type="EMBL" id="JBBUTG010000003">
    <property type="protein sequence ID" value="MEK8030349.1"/>
    <property type="molecule type" value="Genomic_DNA"/>
</dbReference>
<evidence type="ECO:0000256" key="4">
    <source>
        <dbReference type="PROSITE-ProRule" id="PRU00169"/>
    </source>
</evidence>
<comment type="caution">
    <text evidence="8">The sequence shown here is derived from an EMBL/GenBank/DDBJ whole genome shotgun (WGS) entry which is preliminary data.</text>
</comment>
<gene>
    <name evidence="8" type="ORF">AACH06_05885</name>
</gene>
<dbReference type="CDD" id="cd00383">
    <property type="entry name" value="trans_reg_C"/>
    <property type="match status" value="1"/>
</dbReference>
<evidence type="ECO:0000259" key="7">
    <source>
        <dbReference type="PROSITE" id="PS51755"/>
    </source>
</evidence>
<dbReference type="SUPFAM" id="SSF52172">
    <property type="entry name" value="CheY-like"/>
    <property type="match status" value="1"/>
</dbReference>
<dbReference type="Pfam" id="PF00072">
    <property type="entry name" value="Response_reg"/>
    <property type="match status" value="1"/>
</dbReference>
<dbReference type="InterPro" id="IPR011006">
    <property type="entry name" value="CheY-like_superfamily"/>
</dbReference>
<dbReference type="PANTHER" id="PTHR48111">
    <property type="entry name" value="REGULATOR OF RPOS"/>
    <property type="match status" value="1"/>
</dbReference>
<accession>A0ABU9BKQ9</accession>
<dbReference type="InterPro" id="IPR039420">
    <property type="entry name" value="WalR-like"/>
</dbReference>
<keyword evidence="2 5" id="KW-0238">DNA-binding</keyword>